<name>A0ABP8W7Y2_9MICO</name>
<organism evidence="3 4">
    <name type="scientific">Frondihabitans cladoniiphilus</name>
    <dbReference type="NCBI Taxonomy" id="715785"/>
    <lineage>
        <taxon>Bacteria</taxon>
        <taxon>Bacillati</taxon>
        <taxon>Actinomycetota</taxon>
        <taxon>Actinomycetes</taxon>
        <taxon>Micrococcales</taxon>
        <taxon>Microbacteriaceae</taxon>
        <taxon>Frondihabitans</taxon>
    </lineage>
</organism>
<evidence type="ECO:0000313" key="3">
    <source>
        <dbReference type="EMBL" id="GAA4683503.1"/>
    </source>
</evidence>
<feature type="domain" description="TerD" evidence="2">
    <location>
        <begin position="3"/>
        <end position="179"/>
    </location>
</feature>
<dbReference type="Pfam" id="PF02342">
    <property type="entry name" value="TerD"/>
    <property type="match status" value="1"/>
</dbReference>
<dbReference type="Gene3D" id="2.60.60.30">
    <property type="entry name" value="sav2460 like domains"/>
    <property type="match status" value="1"/>
</dbReference>
<dbReference type="CDD" id="cd06974">
    <property type="entry name" value="TerD_like"/>
    <property type="match status" value="1"/>
</dbReference>
<dbReference type="PANTHER" id="PTHR32097">
    <property type="entry name" value="CAMP-BINDING PROTEIN 1-RELATED"/>
    <property type="match status" value="1"/>
</dbReference>
<reference evidence="4" key="1">
    <citation type="journal article" date="2019" name="Int. J. Syst. Evol. Microbiol.">
        <title>The Global Catalogue of Microorganisms (GCM) 10K type strain sequencing project: providing services to taxonomists for standard genome sequencing and annotation.</title>
        <authorList>
            <consortium name="The Broad Institute Genomics Platform"/>
            <consortium name="The Broad Institute Genome Sequencing Center for Infectious Disease"/>
            <person name="Wu L."/>
            <person name="Ma J."/>
        </authorList>
    </citation>
    <scope>NUCLEOTIDE SEQUENCE [LARGE SCALE GENOMIC DNA]</scope>
    <source>
        <strain evidence="4">JCM 18956</strain>
    </source>
</reference>
<dbReference type="PANTHER" id="PTHR32097:SF4">
    <property type="entry name" value="GENERAL STRESS PROTEIN 16U"/>
    <property type="match status" value="1"/>
</dbReference>
<keyword evidence="4" id="KW-1185">Reference proteome</keyword>
<evidence type="ECO:0000259" key="2">
    <source>
        <dbReference type="Pfam" id="PF02342"/>
    </source>
</evidence>
<gene>
    <name evidence="3" type="ORF">GCM10025780_31500</name>
</gene>
<evidence type="ECO:0000313" key="4">
    <source>
        <dbReference type="Proteomes" id="UP001501295"/>
    </source>
</evidence>
<dbReference type="InterPro" id="IPR003325">
    <property type="entry name" value="TerD"/>
</dbReference>
<proteinExistence type="inferred from homology"/>
<accession>A0ABP8W7Y2</accession>
<sequence>MATMVAGANAALTAENPGLSSVVVALGWEQIESRGPQAELVPLTVLCGSDGKALSNEHLVFFNQLVSEDGSVEFVDSGDAEEIDVDLSGVPAEVAKIVFIVYVDPELRGPGTFASIRSAFIRIATPAGVELVRFTVSAADNRSINAMIFGELYRHRDEWKFRALGQGYTTGLAGVAADFRIDF</sequence>
<protein>
    <submittedName>
        <fullName evidence="3">Calcium homeostasis/redox stress adaptation protein</fullName>
    </submittedName>
</protein>
<dbReference type="RefSeq" id="WP_345376892.1">
    <property type="nucleotide sequence ID" value="NZ_BAABLM010000010.1"/>
</dbReference>
<comment type="similarity">
    <text evidence="1">Belongs to the CAPAB/TerDEXZ family.</text>
</comment>
<comment type="caution">
    <text evidence="3">The sequence shown here is derived from an EMBL/GenBank/DDBJ whole genome shotgun (WGS) entry which is preliminary data.</text>
</comment>
<dbReference type="Proteomes" id="UP001501295">
    <property type="component" value="Unassembled WGS sequence"/>
</dbReference>
<dbReference type="InterPro" id="IPR051324">
    <property type="entry name" value="Stress/Tellurium_Resist"/>
</dbReference>
<dbReference type="EMBL" id="BAABLM010000010">
    <property type="protein sequence ID" value="GAA4683503.1"/>
    <property type="molecule type" value="Genomic_DNA"/>
</dbReference>
<evidence type="ECO:0000256" key="1">
    <source>
        <dbReference type="ARBA" id="ARBA00008775"/>
    </source>
</evidence>